<protein>
    <recommendedName>
        <fullName evidence="5">MxaA protein</fullName>
    </recommendedName>
</protein>
<dbReference type="Proteomes" id="UP000606008">
    <property type="component" value="Unassembled WGS sequence"/>
</dbReference>
<gene>
    <name evidence="3" type="ORF">F7231_20575</name>
</gene>
<evidence type="ECO:0008006" key="5">
    <source>
        <dbReference type="Google" id="ProtNLM"/>
    </source>
</evidence>
<proteinExistence type="predicted"/>
<keyword evidence="1" id="KW-1133">Transmembrane helix</keyword>
<feature type="chain" id="PRO_5047386222" description="MxaA protein" evidence="2">
    <location>
        <begin position="18"/>
        <end position="290"/>
    </location>
</feature>
<organism evidence="3 4">
    <name type="scientific">Fibrivirga algicola</name>
    <dbReference type="NCBI Taxonomy" id="2950420"/>
    <lineage>
        <taxon>Bacteria</taxon>
        <taxon>Pseudomonadati</taxon>
        <taxon>Bacteroidota</taxon>
        <taxon>Cytophagia</taxon>
        <taxon>Cytophagales</taxon>
        <taxon>Spirosomataceae</taxon>
        <taxon>Fibrivirga</taxon>
    </lineage>
</organism>
<dbReference type="EMBL" id="WAEL01000008">
    <property type="protein sequence ID" value="NID12578.1"/>
    <property type="molecule type" value="Genomic_DNA"/>
</dbReference>
<reference evidence="3" key="1">
    <citation type="submission" date="2024-05" db="EMBL/GenBank/DDBJ databases">
        <authorList>
            <person name="Jung D.-H."/>
        </authorList>
    </citation>
    <scope>NUCLEOTIDE SEQUENCE</scope>
    <source>
        <strain evidence="3">JA-25</strain>
    </source>
</reference>
<name>A0ABX0QL78_9BACT</name>
<keyword evidence="4" id="KW-1185">Reference proteome</keyword>
<sequence length="290" mass="32807">MRYLLFFFALLCLPALAQPVGQFIDDTIEVGRPFRYALTVKHRASQDVFYPDTARHFAPFLVQSVAIFPTKTVNKISLDSAVYTLVSFEVSRARVLQVPVYMANGADCTALLSSPDTVFLRSRVLATTRPDTLQLAANAILTPLPQEFNYAYLTVAVGLMGVVAAAIYILFGSLLRQRWERYLLTRDHTRFLRMYNQLTRNLGPESTGDTTNQAIVNWKKYLELLEKKPYTSLTSSEIADRIGDDRLTDALRETDRMIYGGSFTDQSPLALRVLRDVAVTAYQRRREAIS</sequence>
<feature type="signal peptide" evidence="2">
    <location>
        <begin position="1"/>
        <end position="17"/>
    </location>
</feature>
<accession>A0ABX0QL78</accession>
<comment type="caution">
    <text evidence="3">The sequence shown here is derived from an EMBL/GenBank/DDBJ whole genome shotgun (WGS) entry which is preliminary data.</text>
</comment>
<keyword evidence="1" id="KW-0812">Transmembrane</keyword>
<dbReference type="RefSeq" id="WP_085412936.1">
    <property type="nucleotide sequence ID" value="NZ_WAEL01000008.1"/>
</dbReference>
<keyword evidence="2" id="KW-0732">Signal</keyword>
<evidence type="ECO:0000313" key="4">
    <source>
        <dbReference type="Proteomes" id="UP000606008"/>
    </source>
</evidence>
<evidence type="ECO:0000256" key="2">
    <source>
        <dbReference type="SAM" id="SignalP"/>
    </source>
</evidence>
<keyword evidence="1" id="KW-0472">Membrane</keyword>
<feature type="transmembrane region" description="Helical" evidence="1">
    <location>
        <begin position="150"/>
        <end position="171"/>
    </location>
</feature>
<evidence type="ECO:0000313" key="3">
    <source>
        <dbReference type="EMBL" id="NID12578.1"/>
    </source>
</evidence>
<evidence type="ECO:0000256" key="1">
    <source>
        <dbReference type="SAM" id="Phobius"/>
    </source>
</evidence>